<feature type="domain" description="Exonuclease" evidence="3">
    <location>
        <begin position="105"/>
        <end position="272"/>
    </location>
</feature>
<dbReference type="GO" id="GO:0005829">
    <property type="term" value="C:cytosol"/>
    <property type="evidence" value="ECO:0007669"/>
    <property type="project" value="TreeGrafter"/>
</dbReference>
<evidence type="ECO:0000313" key="4">
    <source>
        <dbReference type="EMBL" id="AFK17015.1"/>
    </source>
</evidence>
<protein>
    <submittedName>
        <fullName evidence="4">DNA polymerase III subunit epsilon</fullName>
    </submittedName>
</protein>
<dbReference type="InterPro" id="IPR013520">
    <property type="entry name" value="Ribonucl_H"/>
</dbReference>
<keyword evidence="1" id="KW-0378">Hydrolase</keyword>
<accession>A0AAU8PS48</accession>
<dbReference type="RefSeq" id="WP_014367300.1">
    <property type="nucleotide sequence ID" value="NC_017945.3"/>
</dbReference>
<sequence>MADAIHAHGATVLIDIDQITITPSLLHTALATEPTVIPFNSVDSVSMKRPSDGYDCGIVNISCASVTTQLEFSPNQSDEQQAFIAAATAALNGQAPAHRAVPGLDFAAVDVETANDDWGSICQIGVVKVKDGVITDKCEWLCQPPAAINHFAPANIAIHGIRPNDVKTAQPFSECFAEMLSFVGKLPLAAHNAQFDMTAFFRAAQAENLVFPTVAFGCSLALSRAANLGTPNHKLPTVAKHLNVGLTNHHNATADAAACAEIIIKLAQKSAVKGSFADVCALLGFAQGQLSAQRVYPVLKKKSSTSLVESSARIATQPPLDQTQTEVKTAVPRKQKAKTAPWAKAAAPETVPEANLDADPHGRLFQQNVTLTGDFEPFDKGKLWDSIAEQGGTIGKNVTKKTTILVCGPWASKTSKQKRAEELIDKGQNIQIWTAEDLFAQLGLDPADEQPPF</sequence>
<proteinExistence type="predicted"/>
<dbReference type="InterPro" id="IPR036397">
    <property type="entry name" value="RNaseH_sf"/>
</dbReference>
<dbReference type="Gene3D" id="3.30.420.10">
    <property type="entry name" value="Ribonuclease H-like superfamily/Ribonuclease H"/>
    <property type="match status" value="1"/>
</dbReference>
<dbReference type="AlphaFoldDB" id="A0AAU8PS48"/>
<dbReference type="GO" id="GO:0003676">
    <property type="term" value="F:nucleic acid binding"/>
    <property type="evidence" value="ECO:0007669"/>
    <property type="project" value="InterPro"/>
</dbReference>
<dbReference type="PANTHER" id="PTHR30231:SF42">
    <property type="entry name" value="EXONUCLEASE"/>
    <property type="match status" value="1"/>
</dbReference>
<organism evidence="4 5">
    <name type="scientific">Corynebacterium pseudotuberculosis 258</name>
    <dbReference type="NCBI Taxonomy" id="1168865"/>
    <lineage>
        <taxon>Bacteria</taxon>
        <taxon>Bacillati</taxon>
        <taxon>Actinomycetota</taxon>
        <taxon>Actinomycetes</taxon>
        <taxon>Mycobacteriales</taxon>
        <taxon>Corynebacteriaceae</taxon>
        <taxon>Corynebacterium</taxon>
    </lineage>
</organism>
<dbReference type="GO" id="GO:0008408">
    <property type="term" value="F:3'-5' exonuclease activity"/>
    <property type="evidence" value="ECO:0007669"/>
    <property type="project" value="TreeGrafter"/>
</dbReference>
<evidence type="ECO:0000256" key="1">
    <source>
        <dbReference type="ARBA" id="ARBA00022839"/>
    </source>
</evidence>
<dbReference type="EMBL" id="CP003540">
    <property type="protein sequence ID" value="AFK17015.1"/>
    <property type="molecule type" value="Genomic_DNA"/>
</dbReference>
<dbReference type="SUPFAM" id="SSF52113">
    <property type="entry name" value="BRCT domain"/>
    <property type="match status" value="1"/>
</dbReference>
<evidence type="ECO:0000313" key="5">
    <source>
        <dbReference type="Proteomes" id="UP000006465"/>
    </source>
</evidence>
<evidence type="ECO:0000256" key="2">
    <source>
        <dbReference type="SAM" id="MobiDB-lite"/>
    </source>
</evidence>
<dbReference type="InterPro" id="IPR012337">
    <property type="entry name" value="RNaseH-like_sf"/>
</dbReference>
<dbReference type="PANTHER" id="PTHR30231">
    <property type="entry name" value="DNA POLYMERASE III SUBUNIT EPSILON"/>
    <property type="match status" value="1"/>
</dbReference>
<dbReference type="SMART" id="SM00479">
    <property type="entry name" value="EXOIII"/>
    <property type="match status" value="1"/>
</dbReference>
<gene>
    <name evidence="4" type="ORF">CP258_07080</name>
</gene>
<feature type="compositionally biased region" description="Low complexity" evidence="2">
    <location>
        <begin position="338"/>
        <end position="347"/>
    </location>
</feature>
<dbReference type="Pfam" id="PF00929">
    <property type="entry name" value="RNase_T"/>
    <property type="match status" value="1"/>
</dbReference>
<name>A0AAU8PS48_CORPS</name>
<dbReference type="Proteomes" id="UP000006465">
    <property type="component" value="Chromosome"/>
</dbReference>
<dbReference type="Gene3D" id="3.40.50.10190">
    <property type="entry name" value="BRCT domain"/>
    <property type="match status" value="1"/>
</dbReference>
<evidence type="ECO:0000259" key="3">
    <source>
        <dbReference type="SMART" id="SM00479"/>
    </source>
</evidence>
<reference evidence="4 5" key="1">
    <citation type="journal article" date="2013" name="J. Biotechnol.">
        <title>Genome sequence of Corynebacterium pseudotuberculosis biovar equi strain 258 and prediction of antigenic targets to improve biotechnological vaccine production.</title>
        <authorList>
            <person name="Soares S.C."/>
            <person name="Trost E."/>
            <person name="Ramos R.T."/>
            <person name="Carneiro A.R."/>
            <person name="Santos A.R."/>
            <person name="Pinto A.C."/>
            <person name="Barbosa E."/>
            <person name="Aburjaile F."/>
            <person name="Ali A."/>
            <person name="Diniz C.A."/>
            <person name="Hassan S.S."/>
            <person name="Fiaux K."/>
            <person name="Guimaraes L.C."/>
            <person name="Bakhtiar S.M."/>
            <person name="Pereira U."/>
            <person name="Almeida S.S."/>
            <person name="Abreu V.A."/>
            <person name="Rocha F.S."/>
            <person name="Dorella F.A."/>
            <person name="Miyoshi A."/>
            <person name="Silva A."/>
            <person name="Azevedo V."/>
            <person name="Tauch A."/>
        </authorList>
    </citation>
    <scope>NUCLEOTIDE SEQUENCE [LARGE SCALE GENOMIC DNA]</scope>
    <source>
        <strain evidence="4 5">258</strain>
    </source>
</reference>
<keyword evidence="1" id="KW-0269">Exonuclease</keyword>
<dbReference type="SUPFAM" id="SSF53098">
    <property type="entry name" value="Ribonuclease H-like"/>
    <property type="match status" value="1"/>
</dbReference>
<dbReference type="KEGG" id="coe:CP258_07080"/>
<keyword evidence="1" id="KW-0540">Nuclease</keyword>
<feature type="region of interest" description="Disordered" evidence="2">
    <location>
        <begin position="329"/>
        <end position="349"/>
    </location>
</feature>
<dbReference type="FunFam" id="3.30.420.10:FF:000045">
    <property type="entry name" value="3'-5' exonuclease DinG"/>
    <property type="match status" value="1"/>
</dbReference>
<dbReference type="InterPro" id="IPR036420">
    <property type="entry name" value="BRCT_dom_sf"/>
</dbReference>
<dbReference type="CDD" id="cd17748">
    <property type="entry name" value="BRCT_DNA_ligase_like"/>
    <property type="match status" value="1"/>
</dbReference>